<dbReference type="PROSITE" id="PS51257">
    <property type="entry name" value="PROKAR_LIPOPROTEIN"/>
    <property type="match status" value="1"/>
</dbReference>
<accession>A0A3G2T5F7</accession>
<dbReference type="EMBL" id="CP033133">
    <property type="protein sequence ID" value="AYO55509.1"/>
    <property type="molecule type" value="Genomic_DNA"/>
</dbReference>
<dbReference type="RefSeq" id="WP_087553723.1">
    <property type="nucleotide sequence ID" value="NZ_CP033133.1"/>
</dbReference>
<evidence type="ECO:0000313" key="1">
    <source>
        <dbReference type="EMBL" id="AYO55509.1"/>
    </source>
</evidence>
<gene>
    <name evidence="1" type="ORF">CDG68_18445</name>
</gene>
<organism evidence="1 2">
    <name type="scientific">Acinetobacter wuhouensis</name>
    <dbReference type="NCBI Taxonomy" id="1879050"/>
    <lineage>
        <taxon>Bacteria</taxon>
        <taxon>Pseudomonadati</taxon>
        <taxon>Pseudomonadota</taxon>
        <taxon>Gammaproteobacteria</taxon>
        <taxon>Moraxellales</taxon>
        <taxon>Moraxellaceae</taxon>
        <taxon>Acinetobacter</taxon>
    </lineage>
</organism>
<evidence type="ECO:0008006" key="3">
    <source>
        <dbReference type="Google" id="ProtNLM"/>
    </source>
</evidence>
<sequence length="236" mass="27405">MSKSFLVFFISCFLMSCTHTKKTEDLCINYHDEKNKIKSEKFQSNDVNVQTYDIASFVREHGLYLKYDFKTMSERYKSLKSTYLKFKVLENLSSDLGFDNGTLFNSYIKDDSNYQSELEVGVTGQGPNTNYYSSSNLVPNDAHLIESFNKVVQDQLFIVIGKKVDENEINKLVQKFIVKGNCINDKGNAEVIVENNFNGIHIILESNVKNFRENNFSFNIYYITATDKKYENSLYW</sequence>
<dbReference type="AlphaFoldDB" id="A0A3G2T5F7"/>
<evidence type="ECO:0000313" key="2">
    <source>
        <dbReference type="Proteomes" id="UP000279962"/>
    </source>
</evidence>
<name>A0A3G2T5F7_9GAMM</name>
<dbReference type="Proteomes" id="UP000279962">
    <property type="component" value="Chromosome"/>
</dbReference>
<reference evidence="1 2" key="1">
    <citation type="submission" date="2018-10" db="EMBL/GenBank/DDBJ databases">
        <title>The complete genome of Acinetobacter wuhouensis strain WCHAW010062.</title>
        <authorList>
            <person name="Hu Y."/>
            <person name="Long H."/>
            <person name="Feng Y."/>
            <person name="Zong Z."/>
        </authorList>
    </citation>
    <scope>NUCLEOTIDE SEQUENCE [LARGE SCALE GENOMIC DNA]</scope>
    <source>
        <strain evidence="1 2">WCHAW010062</strain>
    </source>
</reference>
<protein>
    <recommendedName>
        <fullName evidence="3">Lipoprotein</fullName>
    </recommendedName>
</protein>
<proteinExistence type="predicted"/>